<accession>A0A5M9K940</accession>
<name>A0A5M9K940_MONFR</name>
<sequence length="78" mass="8906">MKYYSIVQKSAGHMSCCTRRGDSFVMIDWFDALMIRGTYCTVLYCNVMYLIDSASSKQKPELLGCLLELESYPLSNTD</sequence>
<evidence type="ECO:0000313" key="1">
    <source>
        <dbReference type="EMBL" id="KAA8576766.1"/>
    </source>
</evidence>
<proteinExistence type="predicted"/>
<reference evidence="1 2" key="1">
    <citation type="submission" date="2019-06" db="EMBL/GenBank/DDBJ databases">
        <title>Genome Sequence of the Brown Rot Fungal Pathogen Monilinia fructicola.</title>
        <authorList>
            <person name="De Miccolis Angelini R.M."/>
            <person name="Landi L."/>
            <person name="Abate D."/>
            <person name="Pollastro S."/>
            <person name="Romanazzi G."/>
            <person name="Faretra F."/>
        </authorList>
    </citation>
    <scope>NUCLEOTIDE SEQUENCE [LARGE SCALE GENOMIC DNA]</scope>
    <source>
        <strain evidence="1 2">Mfrc123</strain>
    </source>
</reference>
<dbReference type="AlphaFoldDB" id="A0A5M9K940"/>
<comment type="caution">
    <text evidence="1">The sequence shown here is derived from an EMBL/GenBank/DDBJ whole genome shotgun (WGS) entry which is preliminary data.</text>
</comment>
<protein>
    <submittedName>
        <fullName evidence="1">Uncharacterized protein</fullName>
    </submittedName>
</protein>
<organism evidence="1 2">
    <name type="scientific">Monilinia fructicola</name>
    <name type="common">Brown rot fungus</name>
    <name type="synonym">Ciboria fructicola</name>
    <dbReference type="NCBI Taxonomy" id="38448"/>
    <lineage>
        <taxon>Eukaryota</taxon>
        <taxon>Fungi</taxon>
        <taxon>Dikarya</taxon>
        <taxon>Ascomycota</taxon>
        <taxon>Pezizomycotina</taxon>
        <taxon>Leotiomycetes</taxon>
        <taxon>Helotiales</taxon>
        <taxon>Sclerotiniaceae</taxon>
        <taxon>Monilinia</taxon>
    </lineage>
</organism>
<keyword evidence="2" id="KW-1185">Reference proteome</keyword>
<gene>
    <name evidence="1" type="ORF">EYC84_006827</name>
</gene>
<evidence type="ECO:0000313" key="2">
    <source>
        <dbReference type="Proteomes" id="UP000322873"/>
    </source>
</evidence>
<dbReference type="Proteomes" id="UP000322873">
    <property type="component" value="Unassembled WGS sequence"/>
</dbReference>
<dbReference type="EMBL" id="VICG01000001">
    <property type="protein sequence ID" value="KAA8576766.1"/>
    <property type="molecule type" value="Genomic_DNA"/>
</dbReference>